<evidence type="ECO:0000256" key="1">
    <source>
        <dbReference type="ARBA" id="ARBA00001335"/>
    </source>
</evidence>
<evidence type="ECO:0000256" key="12">
    <source>
        <dbReference type="ARBA" id="ARBA00023049"/>
    </source>
</evidence>
<keyword evidence="10 13" id="KW-0378">Hydrolase</keyword>
<evidence type="ECO:0000313" key="15">
    <source>
        <dbReference type="WBParaSite" id="HPBE_0000084601-mRNA-1"/>
    </source>
</evidence>
<evidence type="ECO:0000256" key="13">
    <source>
        <dbReference type="RuleBase" id="RU004386"/>
    </source>
</evidence>
<comment type="similarity">
    <text evidence="3 13">Belongs to the peptidase M18 family.</text>
</comment>
<dbReference type="PANTHER" id="PTHR28570:SF3">
    <property type="entry name" value="ASPARTYL AMINOPEPTIDASE"/>
    <property type="match status" value="1"/>
</dbReference>
<keyword evidence="12 13" id="KW-0482">Metalloprotease</keyword>
<evidence type="ECO:0000256" key="8">
    <source>
        <dbReference type="ARBA" id="ARBA00022670"/>
    </source>
</evidence>
<evidence type="ECO:0000256" key="11">
    <source>
        <dbReference type="ARBA" id="ARBA00022833"/>
    </source>
</evidence>
<dbReference type="GO" id="GO:0006508">
    <property type="term" value="P:proteolysis"/>
    <property type="evidence" value="ECO:0007669"/>
    <property type="project" value="UniProtKB-KW"/>
</dbReference>
<comment type="cofactor">
    <cofactor evidence="2">
        <name>Zn(2+)</name>
        <dbReference type="ChEBI" id="CHEBI:29105"/>
    </cofactor>
</comment>
<keyword evidence="8 13" id="KW-0645">Protease</keyword>
<dbReference type="PANTHER" id="PTHR28570">
    <property type="entry name" value="ASPARTYL AMINOPEPTIDASE"/>
    <property type="match status" value="1"/>
</dbReference>
<accession>A0A183F3V4</accession>
<dbReference type="Pfam" id="PF02127">
    <property type="entry name" value="Peptidase_M18"/>
    <property type="match status" value="1"/>
</dbReference>
<evidence type="ECO:0000256" key="2">
    <source>
        <dbReference type="ARBA" id="ARBA00001947"/>
    </source>
</evidence>
<protein>
    <recommendedName>
        <fullName evidence="6">Aspartyl aminopeptidase</fullName>
        <ecNumber evidence="5">3.4.11.21</ecNumber>
    </recommendedName>
</protein>
<evidence type="ECO:0000313" key="14">
    <source>
        <dbReference type="Proteomes" id="UP000050761"/>
    </source>
</evidence>
<sequence>LSDANPWRISPLGRYFVTKNNTTIMAFAVGGKYKPGNGFAIIGSHTDSLAPRVKPTSRLHSGMYNQLAVLRYGGGDEMFKWFDRDFSVAGQVIVKTGQTMSRRLVRIEHPILYIPSIHEGSVYPKDSSDVKSERQYDPIFESRAMEERSSRRFMKGAPNEFGSRILGQPRRFIELIADAANTTPENIVDMDLFLYDTNQARIGGIHNEFITGGGTDNKVGTYLCMKALLDSLENEDELKNDENVRVLIGNVSEMGAASSFIKHVLKRLTVGGPQNAYELAISRSMLITVDQTHAVHPNFPDKHEVNHHVKINGGPVSSIGVGFGTTATSIAILKKLAAEAKVPLQILIPRNNLGVGGTMSAAMAHGLGILTVDASGCSELAMHSARSLTYSYGVIMGVRLFSVSCLL</sequence>
<dbReference type="SUPFAM" id="SSF101821">
    <property type="entry name" value="Aminopeptidase/glucanase lid domain"/>
    <property type="match status" value="1"/>
</dbReference>
<keyword evidence="9 13" id="KW-0479">Metal-binding</keyword>
<comment type="subunit">
    <text evidence="4">Tetrahedron-shaped homododecamer built from six homodimers.</text>
</comment>
<dbReference type="AlphaFoldDB" id="A0A183F3V4"/>
<keyword evidence="11 13" id="KW-0862">Zinc</keyword>
<dbReference type="GO" id="GO:0008270">
    <property type="term" value="F:zinc ion binding"/>
    <property type="evidence" value="ECO:0007669"/>
    <property type="project" value="InterPro"/>
</dbReference>
<dbReference type="Gene3D" id="3.40.630.10">
    <property type="entry name" value="Zn peptidases"/>
    <property type="match status" value="1"/>
</dbReference>
<evidence type="ECO:0000256" key="4">
    <source>
        <dbReference type="ARBA" id="ARBA00011395"/>
    </source>
</evidence>
<dbReference type="WBParaSite" id="HPBE_0000084601-mRNA-1">
    <property type="protein sequence ID" value="HPBE_0000084601-mRNA-1"/>
    <property type="gene ID" value="HPBE_0000084601"/>
</dbReference>
<comment type="catalytic activity">
    <reaction evidence="1">
        <text>Release of an N-terminal aspartate or glutamate from a peptide, with a preference for aspartate.</text>
        <dbReference type="EC" id="3.4.11.21"/>
    </reaction>
</comment>
<evidence type="ECO:0000256" key="6">
    <source>
        <dbReference type="ARBA" id="ARBA00015118"/>
    </source>
</evidence>
<dbReference type="Gene3D" id="2.30.250.10">
    <property type="entry name" value="Aminopeptidase i, Domain 2"/>
    <property type="match status" value="1"/>
</dbReference>
<dbReference type="SUPFAM" id="SSF53187">
    <property type="entry name" value="Zn-dependent exopeptidases"/>
    <property type="match status" value="1"/>
</dbReference>
<dbReference type="GO" id="GO:0008237">
    <property type="term" value="F:metallopeptidase activity"/>
    <property type="evidence" value="ECO:0007669"/>
    <property type="project" value="UniProtKB-KW"/>
</dbReference>
<dbReference type="Proteomes" id="UP000050761">
    <property type="component" value="Unassembled WGS sequence"/>
</dbReference>
<evidence type="ECO:0000256" key="10">
    <source>
        <dbReference type="ARBA" id="ARBA00022801"/>
    </source>
</evidence>
<dbReference type="InterPro" id="IPR001948">
    <property type="entry name" value="Peptidase_M18"/>
</dbReference>
<evidence type="ECO:0000256" key="5">
    <source>
        <dbReference type="ARBA" id="ARBA00011965"/>
    </source>
</evidence>
<dbReference type="EC" id="3.4.11.21" evidence="5"/>
<name>A0A183F3V4_HELPZ</name>
<evidence type="ECO:0000256" key="7">
    <source>
        <dbReference type="ARBA" id="ARBA00022438"/>
    </source>
</evidence>
<dbReference type="GO" id="GO:0005737">
    <property type="term" value="C:cytoplasm"/>
    <property type="evidence" value="ECO:0007669"/>
    <property type="project" value="UniProtKB-ARBA"/>
</dbReference>
<evidence type="ECO:0000256" key="9">
    <source>
        <dbReference type="ARBA" id="ARBA00022723"/>
    </source>
</evidence>
<evidence type="ECO:0000256" key="3">
    <source>
        <dbReference type="ARBA" id="ARBA00008290"/>
    </source>
</evidence>
<organism evidence="14 15">
    <name type="scientific">Heligmosomoides polygyrus</name>
    <name type="common">Parasitic roundworm</name>
    <dbReference type="NCBI Taxonomy" id="6339"/>
    <lineage>
        <taxon>Eukaryota</taxon>
        <taxon>Metazoa</taxon>
        <taxon>Ecdysozoa</taxon>
        <taxon>Nematoda</taxon>
        <taxon>Chromadorea</taxon>
        <taxon>Rhabditida</taxon>
        <taxon>Rhabditina</taxon>
        <taxon>Rhabditomorpha</taxon>
        <taxon>Strongyloidea</taxon>
        <taxon>Heligmosomidae</taxon>
        <taxon>Heligmosomoides</taxon>
    </lineage>
</organism>
<keyword evidence="7 13" id="KW-0031">Aminopeptidase</keyword>
<reference evidence="15" key="1">
    <citation type="submission" date="2019-09" db="UniProtKB">
        <authorList>
            <consortium name="WormBaseParasite"/>
        </authorList>
    </citation>
    <scope>IDENTIFICATION</scope>
</reference>
<dbReference type="InterPro" id="IPR023358">
    <property type="entry name" value="Peptidase_M18_dom2"/>
</dbReference>
<proteinExistence type="inferred from homology"/>
<dbReference type="PRINTS" id="PR00932">
    <property type="entry name" value="AMINO1PTASE"/>
</dbReference>
<keyword evidence="14" id="KW-1185">Reference proteome</keyword>
<dbReference type="GO" id="GO:0004177">
    <property type="term" value="F:aminopeptidase activity"/>
    <property type="evidence" value="ECO:0007669"/>
    <property type="project" value="UniProtKB-KW"/>
</dbReference>